<dbReference type="InterPro" id="IPR036388">
    <property type="entry name" value="WH-like_DNA-bd_sf"/>
</dbReference>
<evidence type="ECO:0000313" key="3">
    <source>
        <dbReference type="Proteomes" id="UP001596410"/>
    </source>
</evidence>
<dbReference type="SUPFAM" id="SSF88659">
    <property type="entry name" value="Sigma3 and sigma4 domains of RNA polymerase sigma factors"/>
    <property type="match status" value="1"/>
</dbReference>
<dbReference type="Proteomes" id="UP001596410">
    <property type="component" value="Unassembled WGS sequence"/>
</dbReference>
<dbReference type="Pfam" id="PF04545">
    <property type="entry name" value="Sigma70_r4"/>
    <property type="match status" value="1"/>
</dbReference>
<feature type="domain" description="RNA polymerase sigma-70 region 4" evidence="1">
    <location>
        <begin position="62"/>
        <end position="107"/>
    </location>
</feature>
<protein>
    <submittedName>
        <fullName evidence="2">Sigma factor-like helix-turn-helix DNA-binding protein</fullName>
    </submittedName>
</protein>
<dbReference type="PRINTS" id="PR00046">
    <property type="entry name" value="SIGMA70FCT"/>
</dbReference>
<dbReference type="InterPro" id="IPR007630">
    <property type="entry name" value="RNA_pol_sigma70_r4"/>
</dbReference>
<dbReference type="InterPro" id="IPR000943">
    <property type="entry name" value="RNA_pol_sigma70"/>
</dbReference>
<gene>
    <name evidence="2" type="ORF">ACFQIC_01500</name>
</gene>
<name>A0ABW2EH44_9BACI</name>
<dbReference type="EMBL" id="JBHSZV010000004">
    <property type="protein sequence ID" value="MFC7060547.1"/>
    <property type="molecule type" value="Genomic_DNA"/>
</dbReference>
<evidence type="ECO:0000313" key="2">
    <source>
        <dbReference type="EMBL" id="MFC7060547.1"/>
    </source>
</evidence>
<evidence type="ECO:0000259" key="1">
    <source>
        <dbReference type="Pfam" id="PF04545"/>
    </source>
</evidence>
<sequence>MVDLSMITKNNAAYYMNMIGFGKEAPQNSHSNRSPFYDLLKDCNSEEYMRFIKVYKTMQYVLSKREKLVLDKIYGVDSEIEILREIAKEINVTQERVRQIRYKANVKISRELKRIFRI</sequence>
<proteinExistence type="predicted"/>
<dbReference type="Gene3D" id="1.10.10.10">
    <property type="entry name" value="Winged helix-like DNA-binding domain superfamily/Winged helix DNA-binding domain"/>
    <property type="match status" value="1"/>
</dbReference>
<keyword evidence="3" id="KW-1185">Reference proteome</keyword>
<accession>A0ABW2EH44</accession>
<organism evidence="2 3">
    <name type="scientific">Halobacillus seohaensis</name>
    <dbReference type="NCBI Taxonomy" id="447421"/>
    <lineage>
        <taxon>Bacteria</taxon>
        <taxon>Bacillati</taxon>
        <taxon>Bacillota</taxon>
        <taxon>Bacilli</taxon>
        <taxon>Bacillales</taxon>
        <taxon>Bacillaceae</taxon>
        <taxon>Halobacillus</taxon>
    </lineage>
</organism>
<comment type="caution">
    <text evidence="2">The sequence shown here is derived from an EMBL/GenBank/DDBJ whole genome shotgun (WGS) entry which is preliminary data.</text>
</comment>
<reference evidence="3" key="1">
    <citation type="journal article" date="2019" name="Int. J. Syst. Evol. Microbiol.">
        <title>The Global Catalogue of Microorganisms (GCM) 10K type strain sequencing project: providing services to taxonomists for standard genome sequencing and annotation.</title>
        <authorList>
            <consortium name="The Broad Institute Genomics Platform"/>
            <consortium name="The Broad Institute Genome Sequencing Center for Infectious Disease"/>
            <person name="Wu L."/>
            <person name="Ma J."/>
        </authorList>
    </citation>
    <scope>NUCLEOTIDE SEQUENCE [LARGE SCALE GENOMIC DNA]</scope>
    <source>
        <strain evidence="3">CGMCC 4.1621</strain>
    </source>
</reference>
<dbReference type="InterPro" id="IPR013324">
    <property type="entry name" value="RNA_pol_sigma_r3/r4-like"/>
</dbReference>